<name>A0A1G9Z1R9_9FIRM</name>
<dbReference type="Pfam" id="PF08890">
    <property type="entry name" value="Phage_TAC_5"/>
    <property type="match status" value="1"/>
</dbReference>
<reference evidence="1 2" key="1">
    <citation type="submission" date="2016-10" db="EMBL/GenBank/DDBJ databases">
        <authorList>
            <person name="de Groot N.N."/>
        </authorList>
    </citation>
    <scope>NUCLEOTIDE SEQUENCE [LARGE SCALE GENOMIC DNA]</scope>
    <source>
        <strain evidence="1 2">CGMCC 1.5012</strain>
    </source>
</reference>
<dbReference type="STRING" id="258515.SAMN05192585_11262"/>
<keyword evidence="2" id="KW-1185">Reference proteome</keyword>
<evidence type="ECO:0000313" key="2">
    <source>
        <dbReference type="Proteomes" id="UP000199182"/>
    </source>
</evidence>
<dbReference type="InterPro" id="IPR038559">
    <property type="entry name" value="XkdN-like_sf"/>
</dbReference>
<proteinExistence type="predicted"/>
<dbReference type="Proteomes" id="UP000199182">
    <property type="component" value="Unassembled WGS sequence"/>
</dbReference>
<dbReference type="AlphaFoldDB" id="A0A1G9Z1R9"/>
<gene>
    <name evidence="1" type="ORF">SAMN05192585_11262</name>
</gene>
<evidence type="ECO:0000313" key="1">
    <source>
        <dbReference type="EMBL" id="SDN15289.1"/>
    </source>
</evidence>
<dbReference type="RefSeq" id="WP_162840335.1">
    <property type="nucleotide sequence ID" value="NZ_FNID01000012.1"/>
</dbReference>
<accession>A0A1G9Z1R9</accession>
<sequence>MKTLNAFLNPVKSVNTQFVVSERFVEDGKAVPWELKVLSSAEGEIALRQAYINGQIDDISQRYEYAARCVVYPDLTDAELLKAYGVLKPSDLLRQMLTDTEFARLLVKCYEINGATMNMQELVDEAKN</sequence>
<dbReference type="Gene3D" id="3.30.2220.30">
    <property type="match status" value="1"/>
</dbReference>
<dbReference type="InterPro" id="IPR014986">
    <property type="entry name" value="XkdN-like"/>
</dbReference>
<organism evidence="1 2">
    <name type="scientific">Acetanaerobacterium elongatum</name>
    <dbReference type="NCBI Taxonomy" id="258515"/>
    <lineage>
        <taxon>Bacteria</taxon>
        <taxon>Bacillati</taxon>
        <taxon>Bacillota</taxon>
        <taxon>Clostridia</taxon>
        <taxon>Eubacteriales</taxon>
        <taxon>Oscillospiraceae</taxon>
        <taxon>Acetanaerobacterium</taxon>
    </lineage>
</organism>
<dbReference type="EMBL" id="FNID01000012">
    <property type="protein sequence ID" value="SDN15289.1"/>
    <property type="molecule type" value="Genomic_DNA"/>
</dbReference>
<protein>
    <submittedName>
        <fullName evidence="1">Phage XkdN-like tail assembly chaperone protein, TAC</fullName>
    </submittedName>
</protein>